<dbReference type="RefSeq" id="WP_331371756.1">
    <property type="nucleotide sequence ID" value="NZ_CP133148.1"/>
</dbReference>
<keyword evidence="1" id="KW-1133">Transmembrane helix</keyword>
<proteinExistence type="predicted"/>
<name>A0ABZ2B4P2_9HYPH</name>
<evidence type="ECO:0000313" key="2">
    <source>
        <dbReference type="EMBL" id="WVT02479.1"/>
    </source>
</evidence>
<gene>
    <name evidence="2" type="ORF">RB548_13240</name>
</gene>
<organism evidence="2 3">
    <name type="scientific">Sinorhizobium chiapasense</name>
    <dbReference type="NCBI Taxonomy" id="501572"/>
    <lineage>
        <taxon>Bacteria</taxon>
        <taxon>Pseudomonadati</taxon>
        <taxon>Pseudomonadota</taxon>
        <taxon>Alphaproteobacteria</taxon>
        <taxon>Hyphomicrobiales</taxon>
        <taxon>Rhizobiaceae</taxon>
        <taxon>Sinorhizobium/Ensifer group</taxon>
        <taxon>Sinorhizobium</taxon>
    </lineage>
</organism>
<sequence length="70" mass="7727">MFLDDEVAAARTRRNEARWGFYLALAALAACIVMILGLMLLAIALLAGTTFALWRQQIAAFVVARVHRHG</sequence>
<dbReference type="EMBL" id="CP133148">
    <property type="protein sequence ID" value="WVT02479.1"/>
    <property type="molecule type" value="Genomic_DNA"/>
</dbReference>
<evidence type="ECO:0008006" key="4">
    <source>
        <dbReference type="Google" id="ProtNLM"/>
    </source>
</evidence>
<protein>
    <recommendedName>
        <fullName evidence="4">Transmembrane protein</fullName>
    </recommendedName>
</protein>
<dbReference type="Proteomes" id="UP001432360">
    <property type="component" value="Chromosome"/>
</dbReference>
<keyword evidence="1" id="KW-0812">Transmembrane</keyword>
<keyword evidence="1" id="KW-0472">Membrane</keyword>
<feature type="transmembrane region" description="Helical" evidence="1">
    <location>
        <begin position="21"/>
        <end position="47"/>
    </location>
</feature>
<reference evidence="2" key="1">
    <citation type="submission" date="2023-08" db="EMBL/GenBank/DDBJ databases">
        <title>Complete genome sequence of Sinorhizobium chiapanecum ITTG S70 isolated from Acaciella angustissima nodules in Chiapas-Mexico.</title>
        <authorList>
            <person name="Rincon-Rosales R."/>
            <person name="Rogel M.A."/>
            <person name="Rincon-Medina C.I."/>
            <person name="Guerrero G."/>
            <person name="Manzano-Gomez L.A."/>
            <person name="Lopez-Lopez A."/>
            <person name="Rincon Molina F.A."/>
            <person name="Martinez-Romero E."/>
        </authorList>
    </citation>
    <scope>NUCLEOTIDE SEQUENCE</scope>
    <source>
        <strain evidence="2">ITTG S70</strain>
    </source>
</reference>
<evidence type="ECO:0000313" key="3">
    <source>
        <dbReference type="Proteomes" id="UP001432360"/>
    </source>
</evidence>
<keyword evidence="3" id="KW-1185">Reference proteome</keyword>
<evidence type="ECO:0000256" key="1">
    <source>
        <dbReference type="SAM" id="Phobius"/>
    </source>
</evidence>
<accession>A0ABZ2B4P2</accession>